<reference evidence="2 3" key="1">
    <citation type="journal article" date="2019" name="Nat. Commun.">
        <title>A new type of DNA phosphorothioation-based antiviral system in archaea.</title>
        <authorList>
            <person name="Xiong L."/>
            <person name="Liu S."/>
            <person name="Chen S."/>
            <person name="Xiao Y."/>
            <person name="Zhu B."/>
            <person name="Gao Y."/>
            <person name="Zhang Y."/>
            <person name="Chen B."/>
            <person name="Luo J."/>
            <person name="Deng Z."/>
            <person name="Chen X."/>
            <person name="Wang L."/>
            <person name="Chen S."/>
        </authorList>
    </citation>
    <scope>NUCLEOTIDE SEQUENCE [LARGE SCALE GENOMIC DNA]</scope>
    <source>
        <strain evidence="2 3">CBA1105</strain>
    </source>
</reference>
<gene>
    <name evidence="2" type="ORF">DV733_09970</name>
</gene>
<protein>
    <submittedName>
        <fullName evidence="2">Rpo operon protein</fullName>
    </submittedName>
</protein>
<dbReference type="InterPro" id="IPR015419">
    <property type="entry name" value="CTAG/Pcc1"/>
</dbReference>
<dbReference type="NCBIfam" id="NF011470">
    <property type="entry name" value="PRK14887.1"/>
    <property type="match status" value="1"/>
</dbReference>
<organism evidence="2 3">
    <name type="scientific">Halapricum salinum</name>
    <dbReference type="NCBI Taxonomy" id="1457250"/>
    <lineage>
        <taxon>Archaea</taxon>
        <taxon>Methanobacteriati</taxon>
        <taxon>Methanobacteriota</taxon>
        <taxon>Stenosarchaea group</taxon>
        <taxon>Halobacteria</taxon>
        <taxon>Halobacteriales</taxon>
        <taxon>Haloarculaceae</taxon>
        <taxon>Halapricum</taxon>
    </lineage>
</organism>
<dbReference type="STRING" id="1457250.GCA_000755225_00904"/>
<dbReference type="Gene3D" id="3.30.310.50">
    <property type="entry name" value="Alpha-D-phosphohexomutase, C-terminal domain"/>
    <property type="match status" value="1"/>
</dbReference>
<proteinExistence type="inferred from homology"/>
<comment type="similarity">
    <text evidence="1">Belongs to the CTAG/PCC1 family.</text>
</comment>
<dbReference type="Pfam" id="PF09341">
    <property type="entry name" value="Pcc1"/>
    <property type="match status" value="1"/>
</dbReference>
<dbReference type="KEGG" id="hsn:DV733_09970"/>
<keyword evidence="3" id="KW-1185">Reference proteome</keyword>
<dbReference type="GeneID" id="39848192"/>
<dbReference type="AlphaFoldDB" id="A0A4D6HC39"/>
<accession>A0A4D6HC39</accession>
<evidence type="ECO:0000313" key="2">
    <source>
        <dbReference type="EMBL" id="QCC51549.1"/>
    </source>
</evidence>
<dbReference type="EMBL" id="CP031310">
    <property type="protein sequence ID" value="QCC51549.1"/>
    <property type="molecule type" value="Genomic_DNA"/>
</dbReference>
<evidence type="ECO:0000313" key="3">
    <source>
        <dbReference type="Proteomes" id="UP000296706"/>
    </source>
</evidence>
<sequence>MAHEAVFTADYPTPEAARRVQRSVHLEAGDIEGDRTQATVERDEATLTVTIEAADLIALRAGINTWASLVEVAERCSGADA</sequence>
<evidence type="ECO:0000256" key="1">
    <source>
        <dbReference type="ARBA" id="ARBA00007073"/>
    </source>
</evidence>
<dbReference type="RefSeq" id="WP_049994840.1">
    <property type="nucleotide sequence ID" value="NZ_CP031310.1"/>
</dbReference>
<dbReference type="Proteomes" id="UP000296706">
    <property type="component" value="Chromosome"/>
</dbReference>
<dbReference type="OrthoDB" id="8982at2157"/>
<name>A0A4D6HC39_9EURY</name>